<accession>A0A3M7QZR0</accession>
<dbReference type="Proteomes" id="UP000276133">
    <property type="component" value="Unassembled WGS sequence"/>
</dbReference>
<keyword evidence="1" id="KW-0812">Transmembrane</keyword>
<organism evidence="2 3">
    <name type="scientific">Brachionus plicatilis</name>
    <name type="common">Marine rotifer</name>
    <name type="synonym">Brachionus muelleri</name>
    <dbReference type="NCBI Taxonomy" id="10195"/>
    <lineage>
        <taxon>Eukaryota</taxon>
        <taxon>Metazoa</taxon>
        <taxon>Spiralia</taxon>
        <taxon>Gnathifera</taxon>
        <taxon>Rotifera</taxon>
        <taxon>Eurotatoria</taxon>
        <taxon>Monogononta</taxon>
        <taxon>Pseudotrocha</taxon>
        <taxon>Ploima</taxon>
        <taxon>Brachionidae</taxon>
        <taxon>Brachionus</taxon>
    </lineage>
</organism>
<comment type="caution">
    <text evidence="2">The sequence shown here is derived from an EMBL/GenBank/DDBJ whole genome shotgun (WGS) entry which is preliminary data.</text>
</comment>
<keyword evidence="3" id="KW-1185">Reference proteome</keyword>
<gene>
    <name evidence="2" type="ORF">BpHYR1_006104</name>
</gene>
<keyword evidence="1" id="KW-0472">Membrane</keyword>
<sequence length="94" mass="11601">MFCQFKKNFVYKYGNRKFWVAVIVPYKYLIDFSMGSSIFYALQYFLRQRTFPMHNQQDPKIQTQIYYIHICCTLIESLFIYMDSKIIWIWGNHK</sequence>
<keyword evidence="1" id="KW-1133">Transmembrane helix</keyword>
<evidence type="ECO:0000313" key="3">
    <source>
        <dbReference type="Proteomes" id="UP000276133"/>
    </source>
</evidence>
<evidence type="ECO:0000256" key="1">
    <source>
        <dbReference type="SAM" id="Phobius"/>
    </source>
</evidence>
<reference evidence="2 3" key="1">
    <citation type="journal article" date="2018" name="Sci. Rep.">
        <title>Genomic signatures of local adaptation to the degree of environmental predictability in rotifers.</title>
        <authorList>
            <person name="Franch-Gras L."/>
            <person name="Hahn C."/>
            <person name="Garcia-Roger E.M."/>
            <person name="Carmona M.J."/>
            <person name="Serra M."/>
            <person name="Gomez A."/>
        </authorList>
    </citation>
    <scope>NUCLEOTIDE SEQUENCE [LARGE SCALE GENOMIC DNA]</scope>
    <source>
        <strain evidence="2">HYR1</strain>
    </source>
</reference>
<feature type="transmembrane region" description="Helical" evidence="1">
    <location>
        <begin position="28"/>
        <end position="46"/>
    </location>
</feature>
<dbReference type="AlphaFoldDB" id="A0A3M7QZR0"/>
<protein>
    <submittedName>
        <fullName evidence="2">Uncharacterized protein</fullName>
    </submittedName>
</protein>
<proteinExistence type="predicted"/>
<name>A0A3M7QZR0_BRAPC</name>
<evidence type="ECO:0000313" key="2">
    <source>
        <dbReference type="EMBL" id="RNA16783.1"/>
    </source>
</evidence>
<feature type="transmembrane region" description="Helical" evidence="1">
    <location>
        <begin position="66"/>
        <end position="90"/>
    </location>
</feature>
<dbReference type="EMBL" id="REGN01004629">
    <property type="protein sequence ID" value="RNA16783.1"/>
    <property type="molecule type" value="Genomic_DNA"/>
</dbReference>